<protein>
    <submittedName>
        <fullName evidence="3">Uncharacterized protein</fullName>
    </submittedName>
</protein>
<accession>A0A8R7UBU4</accession>
<organism evidence="3 4">
    <name type="scientific">Triticum urartu</name>
    <name type="common">Red wild einkorn</name>
    <name type="synonym">Crithodium urartu</name>
    <dbReference type="NCBI Taxonomy" id="4572"/>
    <lineage>
        <taxon>Eukaryota</taxon>
        <taxon>Viridiplantae</taxon>
        <taxon>Streptophyta</taxon>
        <taxon>Embryophyta</taxon>
        <taxon>Tracheophyta</taxon>
        <taxon>Spermatophyta</taxon>
        <taxon>Magnoliopsida</taxon>
        <taxon>Liliopsida</taxon>
        <taxon>Poales</taxon>
        <taxon>Poaceae</taxon>
        <taxon>BOP clade</taxon>
        <taxon>Pooideae</taxon>
        <taxon>Triticodae</taxon>
        <taxon>Triticeae</taxon>
        <taxon>Triticinae</taxon>
        <taxon>Triticum</taxon>
    </lineage>
</organism>
<feature type="region of interest" description="Disordered" evidence="1">
    <location>
        <begin position="34"/>
        <end position="64"/>
    </location>
</feature>
<dbReference type="Proteomes" id="UP000015106">
    <property type="component" value="Chromosome 5"/>
</dbReference>
<reference evidence="4" key="1">
    <citation type="journal article" date="2013" name="Nature">
        <title>Draft genome of the wheat A-genome progenitor Triticum urartu.</title>
        <authorList>
            <person name="Ling H.Q."/>
            <person name="Zhao S."/>
            <person name="Liu D."/>
            <person name="Wang J."/>
            <person name="Sun H."/>
            <person name="Zhang C."/>
            <person name="Fan H."/>
            <person name="Li D."/>
            <person name="Dong L."/>
            <person name="Tao Y."/>
            <person name="Gao C."/>
            <person name="Wu H."/>
            <person name="Li Y."/>
            <person name="Cui Y."/>
            <person name="Guo X."/>
            <person name="Zheng S."/>
            <person name="Wang B."/>
            <person name="Yu K."/>
            <person name="Liang Q."/>
            <person name="Yang W."/>
            <person name="Lou X."/>
            <person name="Chen J."/>
            <person name="Feng M."/>
            <person name="Jian J."/>
            <person name="Zhang X."/>
            <person name="Luo G."/>
            <person name="Jiang Y."/>
            <person name="Liu J."/>
            <person name="Wang Z."/>
            <person name="Sha Y."/>
            <person name="Zhang B."/>
            <person name="Wu H."/>
            <person name="Tang D."/>
            <person name="Shen Q."/>
            <person name="Xue P."/>
            <person name="Zou S."/>
            <person name="Wang X."/>
            <person name="Liu X."/>
            <person name="Wang F."/>
            <person name="Yang Y."/>
            <person name="An X."/>
            <person name="Dong Z."/>
            <person name="Zhang K."/>
            <person name="Zhang X."/>
            <person name="Luo M.C."/>
            <person name="Dvorak J."/>
            <person name="Tong Y."/>
            <person name="Wang J."/>
            <person name="Yang H."/>
            <person name="Li Z."/>
            <person name="Wang D."/>
            <person name="Zhang A."/>
            <person name="Wang J."/>
        </authorList>
    </citation>
    <scope>NUCLEOTIDE SEQUENCE</scope>
    <source>
        <strain evidence="4">cv. G1812</strain>
    </source>
</reference>
<evidence type="ECO:0000313" key="4">
    <source>
        <dbReference type="Proteomes" id="UP000015106"/>
    </source>
</evidence>
<reference evidence="3" key="3">
    <citation type="submission" date="2022-06" db="UniProtKB">
        <authorList>
            <consortium name="EnsemblPlants"/>
        </authorList>
    </citation>
    <scope>IDENTIFICATION</scope>
</reference>
<feature type="compositionally biased region" description="Low complexity" evidence="1">
    <location>
        <begin position="44"/>
        <end position="62"/>
    </location>
</feature>
<keyword evidence="2" id="KW-1133">Transmembrane helix</keyword>
<dbReference type="SUPFAM" id="SSF51735">
    <property type="entry name" value="NAD(P)-binding Rossmann-fold domains"/>
    <property type="match status" value="1"/>
</dbReference>
<reference evidence="3" key="2">
    <citation type="submission" date="2018-03" db="EMBL/GenBank/DDBJ databases">
        <title>The Triticum urartu genome reveals the dynamic nature of wheat genome evolution.</title>
        <authorList>
            <person name="Ling H."/>
            <person name="Ma B."/>
            <person name="Shi X."/>
            <person name="Liu H."/>
            <person name="Dong L."/>
            <person name="Sun H."/>
            <person name="Cao Y."/>
            <person name="Gao Q."/>
            <person name="Zheng S."/>
            <person name="Li Y."/>
            <person name="Yu Y."/>
            <person name="Du H."/>
            <person name="Qi M."/>
            <person name="Li Y."/>
            <person name="Yu H."/>
            <person name="Cui Y."/>
            <person name="Wang N."/>
            <person name="Chen C."/>
            <person name="Wu H."/>
            <person name="Zhao Y."/>
            <person name="Zhang J."/>
            <person name="Li Y."/>
            <person name="Zhou W."/>
            <person name="Zhang B."/>
            <person name="Hu W."/>
            <person name="Eijk M."/>
            <person name="Tang J."/>
            <person name="Witsenboer H."/>
            <person name="Zhao S."/>
            <person name="Li Z."/>
            <person name="Zhang A."/>
            <person name="Wang D."/>
            <person name="Liang C."/>
        </authorList>
    </citation>
    <scope>NUCLEOTIDE SEQUENCE [LARGE SCALE GENOMIC DNA]</scope>
    <source>
        <strain evidence="3">cv. G1812</strain>
    </source>
</reference>
<dbReference type="AlphaFoldDB" id="A0A8R7UBU4"/>
<name>A0A8R7UBU4_TRIUA</name>
<dbReference type="Gramene" id="TuG1812G0500000691.01.T01">
    <property type="protein sequence ID" value="TuG1812G0500000691.01.T01.cds409881"/>
    <property type="gene ID" value="TuG1812G0500000691.01"/>
</dbReference>
<proteinExistence type="predicted"/>
<evidence type="ECO:0000256" key="2">
    <source>
        <dbReference type="SAM" id="Phobius"/>
    </source>
</evidence>
<sequence>MERKRVLVVGGSGYLGQHLLVVLAAGCRGQRRLRRRGLHPPPQGRAAGAAQRAPQRPCLLRRPPLRRRPRGRLRVLRI</sequence>
<keyword evidence="2" id="KW-0812">Transmembrane</keyword>
<evidence type="ECO:0000313" key="3">
    <source>
        <dbReference type="EnsemblPlants" id="TuG1812G0500000691.01.T01.cds409881"/>
    </source>
</evidence>
<feature type="transmembrane region" description="Helical" evidence="2">
    <location>
        <begin position="6"/>
        <end position="26"/>
    </location>
</feature>
<keyword evidence="2" id="KW-0472">Membrane</keyword>
<evidence type="ECO:0000256" key="1">
    <source>
        <dbReference type="SAM" id="MobiDB-lite"/>
    </source>
</evidence>
<dbReference type="PROSITE" id="PS51257">
    <property type="entry name" value="PROKAR_LIPOPROTEIN"/>
    <property type="match status" value="1"/>
</dbReference>
<dbReference type="InterPro" id="IPR036291">
    <property type="entry name" value="NAD(P)-bd_dom_sf"/>
</dbReference>
<dbReference type="EnsemblPlants" id="TuG1812G0500000691.01.T01">
    <property type="protein sequence ID" value="TuG1812G0500000691.01.T01.cds409881"/>
    <property type="gene ID" value="TuG1812G0500000691.01"/>
</dbReference>
<keyword evidence="4" id="KW-1185">Reference proteome</keyword>